<keyword evidence="3" id="KW-1185">Reference proteome</keyword>
<evidence type="ECO:0000313" key="3">
    <source>
        <dbReference type="Proteomes" id="UP000886998"/>
    </source>
</evidence>
<accession>A0A8X6X747</accession>
<keyword evidence="1" id="KW-0472">Membrane</keyword>
<evidence type="ECO:0000313" key="2">
    <source>
        <dbReference type="EMBL" id="GFY47436.1"/>
    </source>
</evidence>
<dbReference type="Proteomes" id="UP000886998">
    <property type="component" value="Unassembled WGS sequence"/>
</dbReference>
<comment type="caution">
    <text evidence="2">The sequence shown here is derived from an EMBL/GenBank/DDBJ whole genome shotgun (WGS) entry which is preliminary data.</text>
</comment>
<feature type="transmembrane region" description="Helical" evidence="1">
    <location>
        <begin position="37"/>
        <end position="60"/>
    </location>
</feature>
<protein>
    <submittedName>
        <fullName evidence="2">Uncharacterized protein</fullName>
    </submittedName>
</protein>
<name>A0A8X6X747_9ARAC</name>
<keyword evidence="1" id="KW-1133">Transmembrane helix</keyword>
<proteinExistence type="predicted"/>
<sequence length="116" mass="13944">MDRPNWCWTRSLFMAWKSMERVRTDESSHESAHIWKIGSLGSFLFLFFVFHLKCDFFFWWQNMVRDDSKESNWKKVVKMPSSARGSKMYFFVFCCVRNLCICAGGIKEEVVNIFRE</sequence>
<organism evidence="2 3">
    <name type="scientific">Trichonephila inaurata madagascariensis</name>
    <dbReference type="NCBI Taxonomy" id="2747483"/>
    <lineage>
        <taxon>Eukaryota</taxon>
        <taxon>Metazoa</taxon>
        <taxon>Ecdysozoa</taxon>
        <taxon>Arthropoda</taxon>
        <taxon>Chelicerata</taxon>
        <taxon>Arachnida</taxon>
        <taxon>Araneae</taxon>
        <taxon>Araneomorphae</taxon>
        <taxon>Entelegynae</taxon>
        <taxon>Araneoidea</taxon>
        <taxon>Nephilidae</taxon>
        <taxon>Trichonephila</taxon>
        <taxon>Trichonephila inaurata</taxon>
    </lineage>
</organism>
<keyword evidence="1" id="KW-0812">Transmembrane</keyword>
<reference evidence="2" key="1">
    <citation type="submission" date="2020-08" db="EMBL/GenBank/DDBJ databases">
        <title>Multicomponent nature underlies the extraordinary mechanical properties of spider dragline silk.</title>
        <authorList>
            <person name="Kono N."/>
            <person name="Nakamura H."/>
            <person name="Mori M."/>
            <person name="Yoshida Y."/>
            <person name="Ohtoshi R."/>
            <person name="Malay A.D."/>
            <person name="Moran D.A.P."/>
            <person name="Tomita M."/>
            <person name="Numata K."/>
            <person name="Arakawa K."/>
        </authorList>
    </citation>
    <scope>NUCLEOTIDE SEQUENCE</scope>
</reference>
<gene>
    <name evidence="2" type="ORF">TNIN_57961</name>
</gene>
<dbReference type="EMBL" id="BMAV01005949">
    <property type="protein sequence ID" value="GFY47436.1"/>
    <property type="molecule type" value="Genomic_DNA"/>
</dbReference>
<evidence type="ECO:0000256" key="1">
    <source>
        <dbReference type="SAM" id="Phobius"/>
    </source>
</evidence>
<dbReference type="AlphaFoldDB" id="A0A8X6X747"/>